<proteinExistence type="predicted"/>
<sequence length="143" mass="15574">MLRALGLSEALLAHLDGDSVASPLHYRCQAARAWRSSPMAGSGIVALWECGMVLDYFNPANGCFERCSLENIDEVWRSYASLQGLLAELFLNAYEDEVDDAALCACASLFGFHAIQRLLAEAANAGTGYRQWRTGFGASCTDR</sequence>
<name>A0AAJ4MN77_9BURK</name>
<accession>A0AAJ4MN77</accession>
<reference evidence="1 2" key="1">
    <citation type="submission" date="2021-03" db="EMBL/GenBank/DDBJ databases">
        <title>Draft genome sequence of Janthinobacterium sp. strain PLB02 isolated from infected primmorphs (Lubomirskia baicalensis).</title>
        <authorList>
            <person name="Chernogor L.I."/>
            <person name="Belikov S.I."/>
            <person name="Petrushin I.S."/>
        </authorList>
    </citation>
    <scope>NUCLEOTIDE SEQUENCE [LARGE SCALE GENOMIC DNA]</scope>
    <source>
        <strain evidence="1 2">PLB02</strain>
    </source>
</reference>
<gene>
    <name evidence="1" type="ORF">J3P46_14690</name>
</gene>
<protein>
    <submittedName>
        <fullName evidence="1">Uncharacterized protein</fullName>
    </submittedName>
</protein>
<dbReference type="Proteomes" id="UP000662821">
    <property type="component" value="Chromosome"/>
</dbReference>
<dbReference type="AlphaFoldDB" id="A0AAJ4MN77"/>
<dbReference type="EMBL" id="CP071520">
    <property type="protein sequence ID" value="QSX94019.1"/>
    <property type="molecule type" value="Genomic_DNA"/>
</dbReference>
<dbReference type="RefSeq" id="WP_151095010.1">
    <property type="nucleotide sequence ID" value="NZ_CP071520.1"/>
</dbReference>
<evidence type="ECO:0000313" key="1">
    <source>
        <dbReference type="EMBL" id="QSX94019.1"/>
    </source>
</evidence>
<organism evidence="1 2">
    <name type="scientific">Janthinobacterium lividum</name>
    <dbReference type="NCBI Taxonomy" id="29581"/>
    <lineage>
        <taxon>Bacteria</taxon>
        <taxon>Pseudomonadati</taxon>
        <taxon>Pseudomonadota</taxon>
        <taxon>Betaproteobacteria</taxon>
        <taxon>Burkholderiales</taxon>
        <taxon>Oxalobacteraceae</taxon>
        <taxon>Janthinobacterium</taxon>
    </lineage>
</organism>
<evidence type="ECO:0000313" key="2">
    <source>
        <dbReference type="Proteomes" id="UP000662821"/>
    </source>
</evidence>